<dbReference type="EMBL" id="CP017707">
    <property type="protein sequence ID" value="AOZ49394.1"/>
    <property type="molecule type" value="Genomic_DNA"/>
</dbReference>
<dbReference type="InterPro" id="IPR011738">
    <property type="entry name" value="Phage_CHP"/>
</dbReference>
<dbReference type="Proteomes" id="UP000178776">
    <property type="component" value="Chromosome"/>
</dbReference>
<dbReference type="KEGG" id="cvc:BKX93_04865"/>
<dbReference type="GeneID" id="68840539"/>
<name>A0A1D9LDY8_9NEIS</name>
<dbReference type="InterPro" id="IPR021146">
    <property type="entry name" value="Phage_gp6-like_head-tail"/>
</dbReference>
<dbReference type="NCBIfam" id="TIGR02215">
    <property type="entry name" value="phage_chp_gp8"/>
    <property type="match status" value="1"/>
</dbReference>
<gene>
    <name evidence="1" type="ORF">BKX93_04865</name>
</gene>
<reference evidence="1 2" key="1">
    <citation type="submission" date="2016-10" db="EMBL/GenBank/DDBJ databases">
        <title>Chromobacterium muskegensis sp. nov., an insecticidal bacterium isolated from Sphagnum bogs.</title>
        <authorList>
            <person name="Sparks M.E."/>
            <person name="Blackburn M.B."/>
            <person name="Gundersen-Rindal D.E."/>
            <person name="Mitchell A."/>
            <person name="Farrar R."/>
            <person name="Kuhar D."/>
        </authorList>
    </citation>
    <scope>NUCLEOTIDE SEQUENCE [LARGE SCALE GENOMIC DNA]</scope>
    <source>
        <strain evidence="1 2">21-1</strain>
    </source>
</reference>
<dbReference type="Gene3D" id="1.10.3230.30">
    <property type="entry name" value="Phage gp6-like head-tail connector protein"/>
    <property type="match status" value="1"/>
</dbReference>
<accession>A0A1D9LDY8</accession>
<evidence type="ECO:0000313" key="1">
    <source>
        <dbReference type="EMBL" id="AOZ49394.1"/>
    </source>
</evidence>
<dbReference type="Pfam" id="PF05135">
    <property type="entry name" value="Phage_connect_1"/>
    <property type="match status" value="1"/>
</dbReference>
<dbReference type="RefSeq" id="WP_070978967.1">
    <property type="nucleotide sequence ID" value="NZ_CP017707.1"/>
</dbReference>
<sequence length="193" mass="21188">MAAEVIRRSPAAVLTLDEVREQCRIDADLTDDDALLQMIERAAVASAEARIGGPLLLAECRETLDAWPGLPWLYLDIAGGREVVAIEALQQGQRQPLPLDAFHIERGERRLCIKPLQGWPAVDPVPGAIAIVYRAGFAEAGPDVPEDVRQWLRFRVATLYAYREEVSAGSVVALPDSLVDSLIAHYRPTESPL</sequence>
<evidence type="ECO:0008006" key="3">
    <source>
        <dbReference type="Google" id="ProtNLM"/>
    </source>
</evidence>
<dbReference type="STRING" id="1108595.BKX93_04865"/>
<dbReference type="AlphaFoldDB" id="A0A1D9LDY8"/>
<dbReference type="CDD" id="cd08054">
    <property type="entry name" value="gp6"/>
    <property type="match status" value="1"/>
</dbReference>
<proteinExistence type="predicted"/>
<evidence type="ECO:0000313" key="2">
    <source>
        <dbReference type="Proteomes" id="UP000178776"/>
    </source>
</evidence>
<protein>
    <recommendedName>
        <fullName evidence="3">Phage gp6-like head-tail connector protein</fullName>
    </recommendedName>
</protein>
<organism evidence="1 2">
    <name type="scientific">Chromobacterium vaccinii</name>
    <dbReference type="NCBI Taxonomy" id="1108595"/>
    <lineage>
        <taxon>Bacteria</taxon>
        <taxon>Pseudomonadati</taxon>
        <taxon>Pseudomonadota</taxon>
        <taxon>Betaproteobacteria</taxon>
        <taxon>Neisseriales</taxon>
        <taxon>Chromobacteriaceae</taxon>
        <taxon>Chromobacterium</taxon>
    </lineage>
</organism>